<dbReference type="InterPro" id="IPR001789">
    <property type="entry name" value="Sig_transdc_resp-reg_receiver"/>
</dbReference>
<gene>
    <name evidence="8" type="ORF">PGLA_01020</name>
</gene>
<dbReference type="InterPro" id="IPR039420">
    <property type="entry name" value="WalR-like"/>
</dbReference>
<keyword evidence="2" id="KW-0805">Transcription regulation</keyword>
<sequence>MSLVWRVVILGGQPTSMLGTKLILEEQAYLNVIGMASGITEGILMVKEMQPDLILLDYLWSKGRLEGLLGQIKFQSPGSHVVIISDEEVLLRSQTLLNLGANGMLSQQASPSQLLLLIEGLREGYAFVPLECLNNGTWPVATPRNTHDIFQLSETEVLIMERVVRGITYDKIAREIELSRRSIDNYLQRIYVKLGVSTRAQAIEKFAVYSSPNYPIYI</sequence>
<keyword evidence="1 5" id="KW-0597">Phosphoprotein</keyword>
<accession>A0A168NPT1</accession>
<dbReference type="PROSITE" id="PS00622">
    <property type="entry name" value="HTH_LUXR_1"/>
    <property type="match status" value="1"/>
</dbReference>
<reference evidence="8 9" key="1">
    <citation type="submission" date="2016-03" db="EMBL/GenBank/DDBJ databases">
        <title>Draft genome sequence of Paenibacillus glacialis DSM 22343.</title>
        <authorList>
            <person name="Shin S.-K."/>
            <person name="Yi H."/>
        </authorList>
    </citation>
    <scope>NUCLEOTIDE SEQUENCE [LARGE SCALE GENOMIC DNA]</scope>
    <source>
        <strain evidence="8 9">DSM 22343</strain>
    </source>
</reference>
<comment type="caution">
    <text evidence="8">The sequence shown here is derived from an EMBL/GenBank/DDBJ whole genome shotgun (WGS) entry which is preliminary data.</text>
</comment>
<organism evidence="8 9">
    <name type="scientific">Paenibacillus glacialis</name>
    <dbReference type="NCBI Taxonomy" id="494026"/>
    <lineage>
        <taxon>Bacteria</taxon>
        <taxon>Bacillati</taxon>
        <taxon>Bacillota</taxon>
        <taxon>Bacilli</taxon>
        <taxon>Bacillales</taxon>
        <taxon>Paenibacillaceae</taxon>
        <taxon>Paenibacillus</taxon>
    </lineage>
</organism>
<feature type="domain" description="Response regulatory" evidence="7">
    <location>
        <begin position="6"/>
        <end position="122"/>
    </location>
</feature>
<dbReference type="Gene3D" id="3.40.50.2300">
    <property type="match status" value="1"/>
</dbReference>
<evidence type="ECO:0000313" key="8">
    <source>
        <dbReference type="EMBL" id="OAB46010.1"/>
    </source>
</evidence>
<evidence type="ECO:0000313" key="9">
    <source>
        <dbReference type="Proteomes" id="UP000076967"/>
    </source>
</evidence>
<dbReference type="EMBL" id="LVJH01000002">
    <property type="protein sequence ID" value="OAB46010.1"/>
    <property type="molecule type" value="Genomic_DNA"/>
</dbReference>
<dbReference type="STRING" id="494026.PGLA_01020"/>
<dbReference type="InterPro" id="IPR000792">
    <property type="entry name" value="Tscrpt_reg_LuxR_C"/>
</dbReference>
<evidence type="ECO:0000256" key="2">
    <source>
        <dbReference type="ARBA" id="ARBA00023015"/>
    </source>
</evidence>
<dbReference type="PROSITE" id="PS50110">
    <property type="entry name" value="RESPONSE_REGULATORY"/>
    <property type="match status" value="1"/>
</dbReference>
<feature type="modified residue" description="4-aspartylphosphate" evidence="5">
    <location>
        <position position="57"/>
    </location>
</feature>
<dbReference type="GO" id="GO:0000160">
    <property type="term" value="P:phosphorelay signal transduction system"/>
    <property type="evidence" value="ECO:0007669"/>
    <property type="project" value="InterPro"/>
</dbReference>
<dbReference type="InterPro" id="IPR011006">
    <property type="entry name" value="CheY-like_superfamily"/>
</dbReference>
<dbReference type="PROSITE" id="PS50043">
    <property type="entry name" value="HTH_LUXR_2"/>
    <property type="match status" value="1"/>
</dbReference>
<dbReference type="InterPro" id="IPR016032">
    <property type="entry name" value="Sig_transdc_resp-reg_C-effctor"/>
</dbReference>
<name>A0A168NPT1_9BACL</name>
<dbReference type="SUPFAM" id="SSF52172">
    <property type="entry name" value="CheY-like"/>
    <property type="match status" value="1"/>
</dbReference>
<evidence type="ECO:0000256" key="5">
    <source>
        <dbReference type="PROSITE-ProRule" id="PRU00169"/>
    </source>
</evidence>
<dbReference type="AlphaFoldDB" id="A0A168NPT1"/>
<dbReference type="GO" id="GO:0003677">
    <property type="term" value="F:DNA binding"/>
    <property type="evidence" value="ECO:0007669"/>
    <property type="project" value="UniProtKB-KW"/>
</dbReference>
<evidence type="ECO:0000256" key="3">
    <source>
        <dbReference type="ARBA" id="ARBA00023125"/>
    </source>
</evidence>
<dbReference type="SUPFAM" id="SSF46894">
    <property type="entry name" value="C-terminal effector domain of the bipartite response regulators"/>
    <property type="match status" value="1"/>
</dbReference>
<dbReference type="RefSeq" id="WP_068527410.1">
    <property type="nucleotide sequence ID" value="NZ_LVJH01000002.1"/>
</dbReference>
<evidence type="ECO:0000259" key="7">
    <source>
        <dbReference type="PROSITE" id="PS50110"/>
    </source>
</evidence>
<evidence type="ECO:0000259" key="6">
    <source>
        <dbReference type="PROSITE" id="PS50043"/>
    </source>
</evidence>
<keyword evidence="3" id="KW-0238">DNA-binding</keyword>
<dbReference type="SMART" id="SM00421">
    <property type="entry name" value="HTH_LUXR"/>
    <property type="match status" value="1"/>
</dbReference>
<evidence type="ECO:0000256" key="1">
    <source>
        <dbReference type="ARBA" id="ARBA00022553"/>
    </source>
</evidence>
<dbReference type="Proteomes" id="UP000076967">
    <property type="component" value="Unassembled WGS sequence"/>
</dbReference>
<evidence type="ECO:0000256" key="4">
    <source>
        <dbReference type="ARBA" id="ARBA00023163"/>
    </source>
</evidence>
<keyword evidence="9" id="KW-1185">Reference proteome</keyword>
<dbReference type="GO" id="GO:0006355">
    <property type="term" value="P:regulation of DNA-templated transcription"/>
    <property type="evidence" value="ECO:0007669"/>
    <property type="project" value="InterPro"/>
</dbReference>
<dbReference type="Pfam" id="PF00196">
    <property type="entry name" value="GerE"/>
    <property type="match status" value="1"/>
</dbReference>
<protein>
    <submittedName>
        <fullName evidence="8">Two-component system response regulator</fullName>
    </submittedName>
</protein>
<keyword evidence="4" id="KW-0804">Transcription</keyword>
<proteinExistence type="predicted"/>
<dbReference type="PANTHER" id="PTHR43214:SF41">
    <property type="entry name" value="NITRATE_NITRITE RESPONSE REGULATOR PROTEIN NARP"/>
    <property type="match status" value="1"/>
</dbReference>
<dbReference type="OrthoDB" id="118459at2"/>
<feature type="domain" description="HTH luxR-type" evidence="6">
    <location>
        <begin position="145"/>
        <end position="210"/>
    </location>
</feature>
<dbReference type="PANTHER" id="PTHR43214">
    <property type="entry name" value="TWO-COMPONENT RESPONSE REGULATOR"/>
    <property type="match status" value="1"/>
</dbReference>